<dbReference type="PhylomeDB" id="T1IN95"/>
<evidence type="ECO:0000256" key="3">
    <source>
        <dbReference type="ARBA" id="ARBA00022692"/>
    </source>
</evidence>
<dbReference type="InterPro" id="IPR008952">
    <property type="entry name" value="Tetraspanin_EC2_sf"/>
</dbReference>
<dbReference type="GO" id="GO:0005886">
    <property type="term" value="C:plasma membrane"/>
    <property type="evidence" value="ECO:0007669"/>
    <property type="project" value="TreeGrafter"/>
</dbReference>
<dbReference type="EnsemblMetazoa" id="SMAR002472-RA">
    <property type="protein sequence ID" value="SMAR002472-PA"/>
    <property type="gene ID" value="SMAR002472"/>
</dbReference>
<evidence type="ECO:0000256" key="4">
    <source>
        <dbReference type="ARBA" id="ARBA00022989"/>
    </source>
</evidence>
<evidence type="ECO:0000256" key="5">
    <source>
        <dbReference type="ARBA" id="ARBA00023136"/>
    </source>
</evidence>
<reference evidence="9" key="1">
    <citation type="submission" date="2011-05" db="EMBL/GenBank/DDBJ databases">
        <authorList>
            <person name="Richards S.R."/>
            <person name="Qu J."/>
            <person name="Jiang H."/>
            <person name="Jhangiani S.N."/>
            <person name="Agravi P."/>
            <person name="Goodspeed R."/>
            <person name="Gross S."/>
            <person name="Mandapat C."/>
            <person name="Jackson L."/>
            <person name="Mathew T."/>
            <person name="Pu L."/>
            <person name="Thornton R."/>
            <person name="Saada N."/>
            <person name="Wilczek-Boney K.B."/>
            <person name="Lee S."/>
            <person name="Kovar C."/>
            <person name="Wu Y."/>
            <person name="Scherer S.E."/>
            <person name="Worley K.C."/>
            <person name="Muzny D.M."/>
            <person name="Gibbs R."/>
        </authorList>
    </citation>
    <scope>NUCLEOTIDE SEQUENCE</scope>
    <source>
        <strain evidence="9">Brora</strain>
    </source>
</reference>
<comment type="similarity">
    <text evidence="2 7">Belongs to the tetraspanin (TM4SF) family.</text>
</comment>
<feature type="disulfide bond" evidence="6">
    <location>
        <begin position="164"/>
        <end position="211"/>
    </location>
</feature>
<dbReference type="Proteomes" id="UP000014500">
    <property type="component" value="Unassembled WGS sequence"/>
</dbReference>
<proteinExistence type="inferred from homology"/>
<feature type="transmembrane region" description="Helical" evidence="7">
    <location>
        <begin position="226"/>
        <end position="248"/>
    </location>
</feature>
<dbReference type="PRINTS" id="PR00259">
    <property type="entry name" value="TMFOUR"/>
</dbReference>
<organism evidence="8 9">
    <name type="scientific">Strigamia maritima</name>
    <name type="common">European centipede</name>
    <name type="synonym">Geophilus maritimus</name>
    <dbReference type="NCBI Taxonomy" id="126957"/>
    <lineage>
        <taxon>Eukaryota</taxon>
        <taxon>Metazoa</taxon>
        <taxon>Ecdysozoa</taxon>
        <taxon>Arthropoda</taxon>
        <taxon>Myriapoda</taxon>
        <taxon>Chilopoda</taxon>
        <taxon>Pleurostigmophora</taxon>
        <taxon>Geophilomorpha</taxon>
        <taxon>Linotaeniidae</taxon>
        <taxon>Strigamia</taxon>
    </lineage>
</organism>
<feature type="transmembrane region" description="Helical" evidence="7">
    <location>
        <begin position="102"/>
        <end position="126"/>
    </location>
</feature>
<dbReference type="FunFam" id="1.10.1450.10:FF:000029">
    <property type="entry name" value="Tetraspanin"/>
    <property type="match status" value="1"/>
</dbReference>
<sequence>MTKMGKRLQTVAAVTCMKSLLMVFNFAFWIITSIVSKLKIKLTGIVILAVGIWMEVELYKYMELTTNYYSAAPYILIGTGAIIILVGSLACCCTAKGQPVLLYLYSAFLIVVFVVELSAGISGYAYRGKLKTGFKRGLNESLGLYGIDRTKTEAIDMLQSQLKCCGIDTYTDWERTRWSNHTKSVPESCCEARKCHHTPRIHEEDIYTHGCYDKVVDFINGNMGTIGAAGLGIAFFQLVGVFLSCCLAKHINKAKYEQVP</sequence>
<dbReference type="PANTHER" id="PTHR19282">
    <property type="entry name" value="TETRASPANIN"/>
    <property type="match status" value="1"/>
</dbReference>
<feature type="transmembrane region" description="Helical" evidence="7">
    <location>
        <begin position="38"/>
        <end position="54"/>
    </location>
</feature>
<dbReference type="STRING" id="126957.T1IN95"/>
<comment type="caution">
    <text evidence="7">Lacks conserved residue(s) required for the propagation of feature annotation.</text>
</comment>
<dbReference type="InterPro" id="IPR018499">
    <property type="entry name" value="Tetraspanin/Peripherin"/>
</dbReference>
<feature type="transmembrane region" description="Helical" evidence="7">
    <location>
        <begin position="74"/>
        <end position="95"/>
    </location>
</feature>
<evidence type="ECO:0000256" key="1">
    <source>
        <dbReference type="ARBA" id="ARBA00004141"/>
    </source>
</evidence>
<accession>T1IN95</accession>
<dbReference type="HOGENOM" id="CLU_055524_3_0_1"/>
<keyword evidence="6" id="KW-1015">Disulfide bond</keyword>
<keyword evidence="3 7" id="KW-0812">Transmembrane</keyword>
<evidence type="ECO:0000313" key="9">
    <source>
        <dbReference type="Proteomes" id="UP000014500"/>
    </source>
</evidence>
<keyword evidence="5 7" id="KW-0472">Membrane</keyword>
<evidence type="ECO:0000256" key="7">
    <source>
        <dbReference type="RuleBase" id="RU361218"/>
    </source>
</evidence>
<evidence type="ECO:0000256" key="2">
    <source>
        <dbReference type="ARBA" id="ARBA00006840"/>
    </source>
</evidence>
<dbReference type="PIRSF" id="PIRSF002419">
    <property type="entry name" value="Tetraspanin"/>
    <property type="match status" value="1"/>
</dbReference>
<dbReference type="PANTHER" id="PTHR19282:SF252">
    <property type="entry name" value="TETRASPANIN"/>
    <property type="match status" value="1"/>
</dbReference>
<dbReference type="InterPro" id="IPR000301">
    <property type="entry name" value="Tetraspanin_animals"/>
</dbReference>
<evidence type="ECO:0000313" key="8">
    <source>
        <dbReference type="EnsemblMetazoa" id="SMAR002472-PA"/>
    </source>
</evidence>
<comment type="subcellular location">
    <subcellularLocation>
        <location evidence="1 7">Membrane</location>
        <topology evidence="1 7">Multi-pass membrane protein</topology>
    </subcellularLocation>
</comment>
<keyword evidence="9" id="KW-1185">Reference proteome</keyword>
<feature type="transmembrane region" description="Helical" evidence="7">
    <location>
        <begin position="12"/>
        <end position="31"/>
    </location>
</feature>
<dbReference type="EMBL" id="JH431152">
    <property type="status" value="NOT_ANNOTATED_CDS"/>
    <property type="molecule type" value="Genomic_DNA"/>
</dbReference>
<evidence type="ECO:0000256" key="6">
    <source>
        <dbReference type="PIRSR" id="PIRSR002419-1"/>
    </source>
</evidence>
<dbReference type="OMA" id="VYRQGCY"/>
<feature type="disulfide bond" evidence="6">
    <location>
        <begin position="165"/>
        <end position="190"/>
    </location>
</feature>
<keyword evidence="4 7" id="KW-1133">Transmembrane helix</keyword>
<dbReference type="AlphaFoldDB" id="T1IN95"/>
<dbReference type="Gene3D" id="1.10.1450.10">
    <property type="entry name" value="Tetraspanin"/>
    <property type="match status" value="1"/>
</dbReference>
<name>T1IN95_STRMM</name>
<reference evidence="8" key="2">
    <citation type="submission" date="2015-02" db="UniProtKB">
        <authorList>
            <consortium name="EnsemblMetazoa"/>
        </authorList>
    </citation>
    <scope>IDENTIFICATION</scope>
</reference>
<dbReference type="Pfam" id="PF00335">
    <property type="entry name" value="Tetraspanin"/>
    <property type="match status" value="1"/>
</dbReference>
<dbReference type="SUPFAM" id="SSF48652">
    <property type="entry name" value="Tetraspanin"/>
    <property type="match status" value="1"/>
</dbReference>
<protein>
    <recommendedName>
        <fullName evidence="7">Tetraspanin</fullName>
    </recommendedName>
</protein>
<dbReference type="eggNOG" id="KOG3882">
    <property type="taxonomic scope" value="Eukaryota"/>
</dbReference>